<feature type="compositionally biased region" description="Low complexity" evidence="1">
    <location>
        <begin position="150"/>
        <end position="161"/>
    </location>
</feature>
<keyword evidence="3" id="KW-1185">Reference proteome</keyword>
<protein>
    <submittedName>
        <fullName evidence="2">Uncharacterized protein</fullName>
    </submittedName>
</protein>
<evidence type="ECO:0000313" key="2">
    <source>
        <dbReference type="EMBL" id="GJN90338.1"/>
    </source>
</evidence>
<dbReference type="AlphaFoldDB" id="A0AAV5GNR9"/>
<organism evidence="2 3">
    <name type="scientific">Rhodotorula paludigena</name>
    <dbReference type="NCBI Taxonomy" id="86838"/>
    <lineage>
        <taxon>Eukaryota</taxon>
        <taxon>Fungi</taxon>
        <taxon>Dikarya</taxon>
        <taxon>Basidiomycota</taxon>
        <taxon>Pucciniomycotina</taxon>
        <taxon>Microbotryomycetes</taxon>
        <taxon>Sporidiobolales</taxon>
        <taxon>Sporidiobolaceae</taxon>
        <taxon>Rhodotorula</taxon>
    </lineage>
</organism>
<feature type="compositionally biased region" description="Basic residues" evidence="1">
    <location>
        <begin position="162"/>
        <end position="174"/>
    </location>
</feature>
<gene>
    <name evidence="2" type="ORF">Rhopal_003347-T1</name>
</gene>
<evidence type="ECO:0000313" key="3">
    <source>
        <dbReference type="Proteomes" id="UP001342314"/>
    </source>
</evidence>
<sequence>MSRAGGAGSSPVAAIERGPIAGEFHDDFYPGPHEYAVKLHTDEASLEMLIEQIRTDNPFVDEDYFTGRQSDRAKKEARKHALELAKRLLLGLTALFEVLMHKQLLAPYRKWHVQFRTFVYGSVPWYERLWVRVVALTTETIRVERPSLPPAAAAAGPAKPAKSSKKMGLFRRSSRAGETSSAAAQPSLPALPTLPDTLVQTAVREGAKGHALEIAEDDTQKHRGQPALRDRFVRRPDHDSGVSGARAWSWGWMCEREMDRTPRAHFAEVLEPVFATDVTLSCVGIRLTFEPSAFHVVGRSTS</sequence>
<accession>A0AAV5GNR9</accession>
<reference evidence="2 3" key="1">
    <citation type="submission" date="2021-12" db="EMBL/GenBank/DDBJ databases">
        <title>High titer production of polyol ester of fatty acids by Rhodotorula paludigena BS15 towards product separation-free biomass refinery.</title>
        <authorList>
            <person name="Mano J."/>
            <person name="Ono H."/>
            <person name="Tanaka T."/>
            <person name="Naito K."/>
            <person name="Sushida H."/>
            <person name="Ike M."/>
            <person name="Tokuyasu K."/>
            <person name="Kitaoka M."/>
        </authorList>
    </citation>
    <scope>NUCLEOTIDE SEQUENCE [LARGE SCALE GENOMIC DNA]</scope>
    <source>
        <strain evidence="2 3">BS15</strain>
    </source>
</reference>
<proteinExistence type="predicted"/>
<comment type="caution">
    <text evidence="2">The sequence shown here is derived from an EMBL/GenBank/DDBJ whole genome shotgun (WGS) entry which is preliminary data.</text>
</comment>
<name>A0AAV5GNR9_9BASI</name>
<dbReference type="EMBL" id="BQKY01000006">
    <property type="protein sequence ID" value="GJN90338.1"/>
    <property type="molecule type" value="Genomic_DNA"/>
</dbReference>
<feature type="compositionally biased region" description="Low complexity" evidence="1">
    <location>
        <begin position="179"/>
        <end position="193"/>
    </location>
</feature>
<feature type="region of interest" description="Disordered" evidence="1">
    <location>
        <begin position="150"/>
        <end position="193"/>
    </location>
</feature>
<dbReference type="Proteomes" id="UP001342314">
    <property type="component" value="Unassembled WGS sequence"/>
</dbReference>
<evidence type="ECO:0000256" key="1">
    <source>
        <dbReference type="SAM" id="MobiDB-lite"/>
    </source>
</evidence>